<dbReference type="OrthoDB" id="7063806at2"/>
<dbReference type="EMBL" id="CU468135">
    <property type="protein sequence ID" value="CAO95598.1"/>
    <property type="molecule type" value="Genomic_DNA"/>
</dbReference>
<evidence type="ECO:0000259" key="2">
    <source>
        <dbReference type="Pfam" id="PF18862"/>
    </source>
</evidence>
<dbReference type="Pfam" id="PF18739">
    <property type="entry name" value="HEPN_Apea"/>
    <property type="match status" value="1"/>
</dbReference>
<dbReference type="AlphaFoldDB" id="B2VHB6"/>
<reference evidence="3 4" key="1">
    <citation type="journal article" date="2008" name="Environ. Microbiol.">
        <title>The genome of Erwinia tasmaniensis strain Et1/99, a non-pathogenic bacterium in the genus Erwinia.</title>
        <authorList>
            <person name="Kube M."/>
            <person name="Migdoll A.M."/>
            <person name="Mueller I."/>
            <person name="Kuhl H."/>
            <person name="Beck A."/>
            <person name="Reinhardt R."/>
            <person name="Geider K."/>
        </authorList>
    </citation>
    <scope>NUCLEOTIDE SEQUENCE [LARGE SCALE GENOMIC DNA]</scope>
    <source>
        <strain evidence="4">DSM 17950 / CFBP 7177 / CIP 109463 / NCPPB 4357 / Et1/99</strain>
    </source>
</reference>
<dbReference type="KEGG" id="eta:ETA_05520"/>
<dbReference type="Pfam" id="PF18862">
    <property type="entry name" value="ApeA_NTD1"/>
    <property type="match status" value="1"/>
</dbReference>
<dbReference type="Proteomes" id="UP000001726">
    <property type="component" value="Chromosome"/>
</dbReference>
<proteinExistence type="predicted"/>
<organism evidence="3 4">
    <name type="scientific">Erwinia tasmaniensis (strain DSM 17950 / CFBP 7177 / CIP 109463 / NCPPB 4357 / Et1/99)</name>
    <dbReference type="NCBI Taxonomy" id="465817"/>
    <lineage>
        <taxon>Bacteria</taxon>
        <taxon>Pseudomonadati</taxon>
        <taxon>Pseudomonadota</taxon>
        <taxon>Gammaproteobacteria</taxon>
        <taxon>Enterobacterales</taxon>
        <taxon>Erwiniaceae</taxon>
        <taxon>Erwinia</taxon>
    </lineage>
</organism>
<evidence type="ECO:0000259" key="1">
    <source>
        <dbReference type="Pfam" id="PF18739"/>
    </source>
</evidence>
<feature type="domain" description="ApeA N-terminal" evidence="2">
    <location>
        <begin position="14"/>
        <end position="296"/>
    </location>
</feature>
<feature type="domain" description="Apea-like HEPN" evidence="1">
    <location>
        <begin position="330"/>
        <end position="430"/>
    </location>
</feature>
<evidence type="ECO:0000313" key="3">
    <source>
        <dbReference type="EMBL" id="CAO95598.1"/>
    </source>
</evidence>
<dbReference type="HOGENOM" id="CLU_595654_0_0_6"/>
<protein>
    <submittedName>
        <fullName evidence="3">Uncharacterized protein</fullName>
    </submittedName>
</protein>
<sequence>MAGYFYDFTKEHSFHGEFWSAPHDNKDRFSAKIEYTPYNGLVLDYCISDSDSPRTCQRLYGVLNTGEPCTLIGSFDFLQGSMHFGKLRVLTGKHYFKAIIFNGIYTEEDSVEYCDIALHGMQEFIHPQGFISQLKYSTKPILSIHGSEWKIDVINNATFSMIGDSLVNIIDCQHEEAFNKFTKDFWSTKKEYPKAFFSIRKNLKFFLRYANTINDSIIKHIDDIWKLTGLFSILLDKPVIPDELNIKFKGKQKNNPCLFSNGIEQRTIDLALSTINHHFLPLNWKQIDMGEVISKWLNMSDEYNPLSVTYQYETGLRTLHQAHADIILYATQLESINLTLSAKNEDKYIGPINKYASIDLKNKLEAIFSKFNKKTIGENITIVRGELAHVGRPKKLMKVMSIDDYIKIGLYLKITITAHLLSQLGLTKEQIERYQSKVAP</sequence>
<gene>
    <name evidence="3" type="ordered locus">ETA_05520</name>
</gene>
<name>B2VHB6_ERWT9</name>
<dbReference type="eggNOG" id="ENOG50303BQ">
    <property type="taxonomic scope" value="Bacteria"/>
</dbReference>
<accession>B2VHB6</accession>
<dbReference type="STRING" id="465817.ETA_05520"/>
<dbReference type="RefSeq" id="WP_012440304.1">
    <property type="nucleotide sequence ID" value="NC_010694.1"/>
</dbReference>
<dbReference type="InterPro" id="IPR041223">
    <property type="entry name" value="ApeA_NTD"/>
</dbReference>
<keyword evidence="4" id="KW-1185">Reference proteome</keyword>
<dbReference type="InterPro" id="IPR041229">
    <property type="entry name" value="HEPN_Apea"/>
</dbReference>
<evidence type="ECO:0000313" key="4">
    <source>
        <dbReference type="Proteomes" id="UP000001726"/>
    </source>
</evidence>